<proteinExistence type="predicted"/>
<keyword evidence="1" id="KW-0677">Repeat</keyword>
<dbReference type="Proteomes" id="UP000315003">
    <property type="component" value="Chromosome"/>
</dbReference>
<evidence type="ECO:0000256" key="2">
    <source>
        <dbReference type="SAM" id="SignalP"/>
    </source>
</evidence>
<keyword evidence="3" id="KW-0456">Lyase</keyword>
<dbReference type="Pfam" id="PF01436">
    <property type="entry name" value="NHL"/>
    <property type="match status" value="2"/>
</dbReference>
<keyword evidence="2" id="KW-0732">Signal</keyword>
<dbReference type="RefSeq" id="WP_419188020.1">
    <property type="nucleotide sequence ID" value="NZ_CP036272.1"/>
</dbReference>
<dbReference type="SUPFAM" id="SSF101898">
    <property type="entry name" value="NHL repeat"/>
    <property type="match status" value="1"/>
</dbReference>
<reference evidence="3 4" key="1">
    <citation type="submission" date="2019-02" db="EMBL/GenBank/DDBJ databases">
        <title>Deep-cultivation of Planctomycetes and their phenomic and genomic characterization uncovers novel biology.</title>
        <authorList>
            <person name="Wiegand S."/>
            <person name="Jogler M."/>
            <person name="Boedeker C."/>
            <person name="Pinto D."/>
            <person name="Vollmers J."/>
            <person name="Rivas-Marin E."/>
            <person name="Kohn T."/>
            <person name="Peeters S.H."/>
            <person name="Heuer A."/>
            <person name="Rast P."/>
            <person name="Oberbeckmann S."/>
            <person name="Bunk B."/>
            <person name="Jeske O."/>
            <person name="Meyerdierks A."/>
            <person name="Storesund J.E."/>
            <person name="Kallscheuer N."/>
            <person name="Luecker S."/>
            <person name="Lage O.M."/>
            <person name="Pohl T."/>
            <person name="Merkel B.J."/>
            <person name="Hornburger P."/>
            <person name="Mueller R.-W."/>
            <person name="Bruemmer F."/>
            <person name="Labrenz M."/>
            <person name="Spormann A.M."/>
            <person name="Op den Camp H."/>
            <person name="Overmann J."/>
            <person name="Amann R."/>
            <person name="Jetten M.S.M."/>
            <person name="Mascher T."/>
            <person name="Medema M.H."/>
            <person name="Devos D.P."/>
            <person name="Kaster A.-K."/>
            <person name="Ovreas L."/>
            <person name="Rohde M."/>
            <person name="Galperin M.Y."/>
            <person name="Jogler C."/>
        </authorList>
    </citation>
    <scope>NUCLEOTIDE SEQUENCE [LARGE SCALE GENOMIC DNA]</scope>
    <source>
        <strain evidence="3 4">SV_7m_r</strain>
    </source>
</reference>
<dbReference type="EMBL" id="CP036272">
    <property type="protein sequence ID" value="QDT58142.1"/>
    <property type="molecule type" value="Genomic_DNA"/>
</dbReference>
<name>A0A517SPU5_9BACT</name>
<keyword evidence="4" id="KW-1185">Reference proteome</keyword>
<feature type="signal peptide" evidence="2">
    <location>
        <begin position="1"/>
        <end position="31"/>
    </location>
</feature>
<sequence precursor="true">MISRRTFGQRSLSQAGLVAMASMAATGVSLADDASRIRWEVFSGTGSSDSPSADQPSDPLEIAMRNPYGIEVTPNWIYFSTVDDHSIWQLSRKQGTIRRFAGTGKQGYSGDGGPALSATFNAPHEIRADSRGNLFVADTRNHCIRRIDAKTGVVITLAGNGKPGYGGDNIIATQARFNQPHSIVLDPTGCIVADTLNHRVRRIDLRSGLVRNLAGTGRGALPTSHRTANLQPVFGPRSLAIGPKSIWLVLREGNSIWRIDRVTGKIVHFAGTGEKGFRGDGGDPLEAEFRGPKGIALDSQQRVLIADTENHAIRRIDQRKNLVELLQTPYRLKRPHGVAVIPAGSAVDVTQDTYLVSDSENHQVLSGV</sequence>
<dbReference type="AlphaFoldDB" id="A0A517SPU5"/>
<dbReference type="PANTHER" id="PTHR46388">
    <property type="entry name" value="NHL REPEAT-CONTAINING PROTEIN 2"/>
    <property type="match status" value="1"/>
</dbReference>
<evidence type="ECO:0000313" key="3">
    <source>
        <dbReference type="EMBL" id="QDT58142.1"/>
    </source>
</evidence>
<accession>A0A517SPU5</accession>
<feature type="chain" id="PRO_5022188948" evidence="2">
    <location>
        <begin position="32"/>
        <end position="368"/>
    </location>
</feature>
<organism evidence="3 4">
    <name type="scientific">Stieleria bergensis</name>
    <dbReference type="NCBI Taxonomy" id="2528025"/>
    <lineage>
        <taxon>Bacteria</taxon>
        <taxon>Pseudomonadati</taxon>
        <taxon>Planctomycetota</taxon>
        <taxon>Planctomycetia</taxon>
        <taxon>Pirellulales</taxon>
        <taxon>Pirellulaceae</taxon>
        <taxon>Stieleria</taxon>
    </lineage>
</organism>
<dbReference type="InterPro" id="IPR001258">
    <property type="entry name" value="NHL_repeat"/>
</dbReference>
<dbReference type="Gene3D" id="2.120.10.30">
    <property type="entry name" value="TolB, C-terminal domain"/>
    <property type="match status" value="2"/>
</dbReference>
<gene>
    <name evidence="3" type="primary">vgb_1</name>
    <name evidence="3" type="ORF">SV7mr_06310</name>
</gene>
<dbReference type="GO" id="GO:0016829">
    <property type="term" value="F:lyase activity"/>
    <property type="evidence" value="ECO:0007669"/>
    <property type="project" value="UniProtKB-KW"/>
</dbReference>
<evidence type="ECO:0000313" key="4">
    <source>
        <dbReference type="Proteomes" id="UP000315003"/>
    </source>
</evidence>
<dbReference type="InterPro" id="IPR011042">
    <property type="entry name" value="6-blade_b-propeller_TolB-like"/>
</dbReference>
<dbReference type="PANTHER" id="PTHR46388:SF2">
    <property type="entry name" value="NHL REPEAT-CONTAINING PROTEIN 2"/>
    <property type="match status" value="1"/>
</dbReference>
<evidence type="ECO:0000256" key="1">
    <source>
        <dbReference type="ARBA" id="ARBA00022737"/>
    </source>
</evidence>
<protein>
    <submittedName>
        <fullName evidence="3">Virginiamycin B lyase</fullName>
    </submittedName>
</protein>